<keyword evidence="3" id="KW-1185">Reference proteome</keyword>
<reference evidence="2 3" key="1">
    <citation type="submission" date="2021-01" db="EMBL/GenBank/DDBJ databases">
        <title>Whole genome shotgun sequence of Actinoplanes palleronii NBRC 14916.</title>
        <authorList>
            <person name="Komaki H."/>
            <person name="Tamura T."/>
        </authorList>
    </citation>
    <scope>NUCLEOTIDE SEQUENCE [LARGE SCALE GENOMIC DNA]</scope>
    <source>
        <strain evidence="2 3">NBRC 14916</strain>
    </source>
</reference>
<dbReference type="PROSITE" id="PS51257">
    <property type="entry name" value="PROKAR_LIPOPROTEIN"/>
    <property type="match status" value="1"/>
</dbReference>
<proteinExistence type="predicted"/>
<dbReference type="Proteomes" id="UP000624709">
    <property type="component" value="Unassembled WGS sequence"/>
</dbReference>
<evidence type="ECO:0000313" key="2">
    <source>
        <dbReference type="EMBL" id="GIE70485.1"/>
    </source>
</evidence>
<dbReference type="EMBL" id="BOMS01000105">
    <property type="protein sequence ID" value="GIE70485.1"/>
    <property type="molecule type" value="Genomic_DNA"/>
</dbReference>
<sequence>MKAVSRAALAALTVTAALLAGCSSNDDKAPAAAASAAPAGNGIADLEGAAILDKAKAALKAAKSFHVKGAISQDESVTNLDLKISGTDVGGSIDFGGAKLELLSVGGNRYMRPNAAFWTMMDSSGQMAKTLGSAVGTKWIKPSGQDTSLGAFFGAADVDELLKPSGTLTKGEVKTIGGVPAIGLVDGDDKDTVLYVATTGEPYPLTMERPAPEGLTFSEFGQTFAEIKEPAATDVIEMPKQ</sequence>
<name>A0ABQ4BIN6_9ACTN</name>
<dbReference type="Gene3D" id="2.50.20.20">
    <property type="match status" value="1"/>
</dbReference>
<accession>A0ABQ4BIN6</accession>
<protein>
    <recommendedName>
        <fullName evidence="4">Lipoprotein LprG</fullName>
    </recommendedName>
</protein>
<organism evidence="2 3">
    <name type="scientific">Actinoplanes palleronii</name>
    <dbReference type="NCBI Taxonomy" id="113570"/>
    <lineage>
        <taxon>Bacteria</taxon>
        <taxon>Bacillati</taxon>
        <taxon>Actinomycetota</taxon>
        <taxon>Actinomycetes</taxon>
        <taxon>Micromonosporales</taxon>
        <taxon>Micromonosporaceae</taxon>
        <taxon>Actinoplanes</taxon>
    </lineage>
</organism>
<evidence type="ECO:0008006" key="4">
    <source>
        <dbReference type="Google" id="ProtNLM"/>
    </source>
</evidence>
<feature type="chain" id="PRO_5045595902" description="Lipoprotein LprG" evidence="1">
    <location>
        <begin position="21"/>
        <end position="241"/>
    </location>
</feature>
<keyword evidence="1" id="KW-0732">Signal</keyword>
<evidence type="ECO:0000256" key="1">
    <source>
        <dbReference type="SAM" id="SignalP"/>
    </source>
</evidence>
<evidence type="ECO:0000313" key="3">
    <source>
        <dbReference type="Proteomes" id="UP000624709"/>
    </source>
</evidence>
<comment type="caution">
    <text evidence="2">The sequence shown here is derived from an EMBL/GenBank/DDBJ whole genome shotgun (WGS) entry which is preliminary data.</text>
</comment>
<gene>
    <name evidence="2" type="ORF">Apa02nite_065930</name>
</gene>
<feature type="signal peptide" evidence="1">
    <location>
        <begin position="1"/>
        <end position="20"/>
    </location>
</feature>
<dbReference type="RefSeq" id="WP_203828504.1">
    <property type="nucleotide sequence ID" value="NZ_BAAATY010000032.1"/>
</dbReference>